<dbReference type="Pfam" id="PF01943">
    <property type="entry name" value="Polysacc_synt"/>
    <property type="match status" value="1"/>
</dbReference>
<feature type="transmembrane region" description="Helical" evidence="6">
    <location>
        <begin position="256"/>
        <end position="274"/>
    </location>
</feature>
<gene>
    <name evidence="7" type="ORF">V4D31_02495</name>
</gene>
<feature type="transmembrane region" description="Helical" evidence="6">
    <location>
        <begin position="280"/>
        <end position="298"/>
    </location>
</feature>
<dbReference type="EMBL" id="CP144374">
    <property type="protein sequence ID" value="XCH49450.1"/>
    <property type="molecule type" value="Genomic_DNA"/>
</dbReference>
<organism evidence="7">
    <name type="scientific">Thermodesulfovibrio obliviosus</name>
    <dbReference type="NCBI Taxonomy" id="3118332"/>
    <lineage>
        <taxon>Bacteria</taxon>
        <taxon>Pseudomonadati</taxon>
        <taxon>Nitrospirota</taxon>
        <taxon>Thermodesulfovibrionia</taxon>
        <taxon>Thermodesulfovibrionales</taxon>
        <taxon>Thermodesulfovibrionaceae</taxon>
        <taxon>Thermodesulfovibrio</taxon>
    </lineage>
</organism>
<proteinExistence type="predicted"/>
<evidence type="ECO:0000256" key="5">
    <source>
        <dbReference type="ARBA" id="ARBA00023136"/>
    </source>
</evidence>
<feature type="transmembrane region" description="Helical" evidence="6">
    <location>
        <begin position="48"/>
        <end position="69"/>
    </location>
</feature>
<comment type="subcellular location">
    <subcellularLocation>
        <location evidence="1">Cell membrane</location>
        <topology evidence="1">Multi-pass membrane protein</topology>
    </subcellularLocation>
</comment>
<feature type="transmembrane region" description="Helical" evidence="6">
    <location>
        <begin position="392"/>
        <end position="413"/>
    </location>
</feature>
<keyword evidence="4 6" id="KW-1133">Transmembrane helix</keyword>
<evidence type="ECO:0000256" key="3">
    <source>
        <dbReference type="ARBA" id="ARBA00022692"/>
    </source>
</evidence>
<dbReference type="GO" id="GO:0005886">
    <property type="term" value="C:plasma membrane"/>
    <property type="evidence" value="ECO:0007669"/>
    <property type="project" value="UniProtKB-SubCell"/>
</dbReference>
<name>A0AAU8H530_9BACT</name>
<keyword evidence="3 6" id="KW-0812">Transmembrane</keyword>
<accession>A0AAU8H530</accession>
<feature type="transmembrane region" description="Helical" evidence="6">
    <location>
        <begin position="352"/>
        <end position="372"/>
    </location>
</feature>
<keyword evidence="5 6" id="KW-0472">Membrane</keyword>
<feature type="transmembrane region" description="Helical" evidence="6">
    <location>
        <begin position="89"/>
        <end position="111"/>
    </location>
</feature>
<evidence type="ECO:0000313" key="7">
    <source>
        <dbReference type="EMBL" id="XCH49450.1"/>
    </source>
</evidence>
<dbReference type="CDD" id="cd13128">
    <property type="entry name" value="MATE_Wzx_like"/>
    <property type="match status" value="1"/>
</dbReference>
<feature type="transmembrane region" description="Helical" evidence="6">
    <location>
        <begin position="132"/>
        <end position="150"/>
    </location>
</feature>
<dbReference type="KEGG" id="tob:V4D31_02495"/>
<evidence type="ECO:0000256" key="4">
    <source>
        <dbReference type="ARBA" id="ARBA00022989"/>
    </source>
</evidence>
<evidence type="ECO:0000256" key="1">
    <source>
        <dbReference type="ARBA" id="ARBA00004651"/>
    </source>
</evidence>
<evidence type="ECO:0000256" key="2">
    <source>
        <dbReference type="ARBA" id="ARBA00022475"/>
    </source>
</evidence>
<reference evidence="7" key="1">
    <citation type="submission" date="2024-01" db="EMBL/GenBank/DDBJ databases">
        <title>The first autotrophic representatives of the genus Thermodesulfovibrio.</title>
        <authorList>
            <person name="Maltseva A.I."/>
            <person name="Elcheninov A.G."/>
            <person name="Kublanov I.V."/>
            <person name="Lebedinsky A.V."/>
            <person name="Frolov E.N."/>
        </authorList>
    </citation>
    <scope>NUCLEOTIDE SEQUENCE</scope>
    <source>
        <strain evidence="7">3462-1</strain>
    </source>
</reference>
<dbReference type="RefSeq" id="WP_353687074.1">
    <property type="nucleotide sequence ID" value="NZ_CP144374.1"/>
</dbReference>
<feature type="transmembrane region" description="Helical" evidence="6">
    <location>
        <begin position="191"/>
        <end position="213"/>
    </location>
</feature>
<keyword evidence="2" id="KW-1003">Cell membrane</keyword>
<dbReference type="AlphaFoldDB" id="A0AAU8H530"/>
<sequence length="415" mass="45463">MNKTAQIRGSLLSRNTLLNFIGQAVHMLASIITIPFIVRGLGIERFGLLSLVWVIFGYFAIFDLGIGRATTKFVAEALGKGEENEIPHLVWIAVTIQVILGIVGALALIGITPLLVERILKIPSDLIGEAKATFYVLALSLPVVFISGSFRGLLEAVQRFDLVNAVTVPASVLNYILTLIGIGLSLKLPGIVALILFSRFGVLAAFVMLNLRIMPWLRKYSVSFSLFSLFPRLFSFGGWVTVSGIVGPILVYLDRFLIGALISMSAVAYYTASYEAVTRLWIIPSSLVMALFPAFSALEGMRDRERLQFFFIRSVKYIFLTLGLVVLIISLFAKEILQIWLGVDFAMKSEAVLQILALAVLINSLAHFPFALLQGIGRPDLLAKFHLLELPIYVGMAGGLVKVWGITGAALAWTL</sequence>
<feature type="transmembrane region" description="Helical" evidence="6">
    <location>
        <begin position="162"/>
        <end position="184"/>
    </location>
</feature>
<feature type="transmembrane region" description="Helical" evidence="6">
    <location>
        <begin position="20"/>
        <end position="41"/>
    </location>
</feature>
<evidence type="ECO:0000256" key="6">
    <source>
        <dbReference type="SAM" id="Phobius"/>
    </source>
</evidence>
<dbReference type="InterPro" id="IPR050833">
    <property type="entry name" value="Poly_Biosynth_Transport"/>
</dbReference>
<feature type="transmembrane region" description="Helical" evidence="6">
    <location>
        <begin position="233"/>
        <end position="251"/>
    </location>
</feature>
<feature type="transmembrane region" description="Helical" evidence="6">
    <location>
        <begin position="310"/>
        <end position="332"/>
    </location>
</feature>
<dbReference type="PANTHER" id="PTHR30250:SF26">
    <property type="entry name" value="PSMA PROTEIN"/>
    <property type="match status" value="1"/>
</dbReference>
<dbReference type="InterPro" id="IPR002797">
    <property type="entry name" value="Polysacc_synth"/>
</dbReference>
<dbReference type="PANTHER" id="PTHR30250">
    <property type="entry name" value="PST FAMILY PREDICTED COLANIC ACID TRANSPORTER"/>
    <property type="match status" value="1"/>
</dbReference>
<protein>
    <submittedName>
        <fullName evidence="7">Flippase</fullName>
    </submittedName>
</protein>